<gene>
    <name evidence="1" type="ORF">CX676_18980</name>
</gene>
<keyword evidence="2" id="KW-1185">Reference proteome</keyword>
<dbReference type="EMBL" id="CP025430">
    <property type="protein sequence ID" value="AUH65983.1"/>
    <property type="molecule type" value="Genomic_DNA"/>
</dbReference>
<evidence type="ECO:0000313" key="1">
    <source>
        <dbReference type="EMBL" id="AUH65983.1"/>
    </source>
</evidence>
<sequence length="67" mass="7253">MVGTSVEWPRNIPMAAVAPKTGGIDLIFLGVAQGIHAHAAVAGNYMRDGDGFDHRLAIARERFPRRP</sequence>
<dbReference type="AlphaFoldDB" id="A0A2H5F358"/>
<protein>
    <submittedName>
        <fullName evidence="1">Uncharacterized protein</fullName>
    </submittedName>
</protein>
<accession>A0A2H5F358</accession>
<name>A0A2H5F358_9RHOB</name>
<organism evidence="1 2">
    <name type="scientific">Paracoccus zhejiangensis</name>
    <dbReference type="NCBI Taxonomy" id="1077935"/>
    <lineage>
        <taxon>Bacteria</taxon>
        <taxon>Pseudomonadati</taxon>
        <taxon>Pseudomonadota</taxon>
        <taxon>Alphaproteobacteria</taxon>
        <taxon>Rhodobacterales</taxon>
        <taxon>Paracoccaceae</taxon>
        <taxon>Paracoccus</taxon>
    </lineage>
</organism>
<proteinExistence type="predicted"/>
<dbReference type="KEGG" id="pzh:CX676_18980"/>
<dbReference type="Proteomes" id="UP000234530">
    <property type="component" value="Chromosome"/>
</dbReference>
<evidence type="ECO:0000313" key="2">
    <source>
        <dbReference type="Proteomes" id="UP000234530"/>
    </source>
</evidence>
<reference evidence="1 2" key="1">
    <citation type="journal article" date="2013" name="Antonie Van Leeuwenhoek">
        <title>Paracoccus zhejiangensis sp. nov., isolated from activated sludge in wastewater-treatment system.</title>
        <authorList>
            <person name="Wu Z.G."/>
            <person name="Zhang D.F."/>
            <person name="Liu Y.L."/>
            <person name="Wang F."/>
            <person name="Jiang X."/>
            <person name="Li C."/>
            <person name="Li S.P."/>
            <person name="Hong Q."/>
            <person name="Li W.J."/>
        </authorList>
    </citation>
    <scope>NUCLEOTIDE SEQUENCE [LARGE SCALE GENOMIC DNA]</scope>
    <source>
        <strain evidence="1 2">J6</strain>
    </source>
</reference>